<accession>A0A1H8U4H6</accession>
<dbReference type="OrthoDB" id="5181253at2"/>
<dbReference type="RefSeq" id="WP_091745673.1">
    <property type="nucleotide sequence ID" value="NZ_FODY01000008.1"/>
</dbReference>
<evidence type="ECO:0000313" key="3">
    <source>
        <dbReference type="Proteomes" id="UP000198847"/>
    </source>
</evidence>
<organism evidence="2 3">
    <name type="scientific">Propionispora vibrioides</name>
    <dbReference type="NCBI Taxonomy" id="112903"/>
    <lineage>
        <taxon>Bacteria</taxon>
        <taxon>Bacillati</taxon>
        <taxon>Bacillota</taxon>
        <taxon>Negativicutes</taxon>
        <taxon>Selenomonadales</taxon>
        <taxon>Sporomusaceae</taxon>
        <taxon>Propionispora</taxon>
    </lineage>
</organism>
<dbReference type="STRING" id="112903.SAMN04490178_10831"/>
<protein>
    <submittedName>
        <fullName evidence="2">Phage terminase large subunit (GpA)</fullName>
    </submittedName>
</protein>
<feature type="domain" description="Phage terminase large subunit GpA ATPase" evidence="1">
    <location>
        <begin position="59"/>
        <end position="227"/>
    </location>
</feature>
<dbReference type="EMBL" id="FODY01000008">
    <property type="protein sequence ID" value="SEO98192.1"/>
    <property type="molecule type" value="Genomic_DNA"/>
</dbReference>
<proteinExistence type="predicted"/>
<name>A0A1H8U4H6_9FIRM</name>
<dbReference type="Proteomes" id="UP000198847">
    <property type="component" value="Unassembled WGS sequence"/>
</dbReference>
<dbReference type="Pfam" id="PF05876">
    <property type="entry name" value="GpA_ATPase"/>
    <property type="match status" value="1"/>
</dbReference>
<evidence type="ECO:0000313" key="2">
    <source>
        <dbReference type="EMBL" id="SEO98192.1"/>
    </source>
</evidence>
<reference evidence="2 3" key="1">
    <citation type="submission" date="2016-10" db="EMBL/GenBank/DDBJ databases">
        <authorList>
            <person name="de Groot N.N."/>
        </authorList>
    </citation>
    <scope>NUCLEOTIDE SEQUENCE [LARGE SCALE GENOMIC DNA]</scope>
    <source>
        <strain evidence="2 3">DSM 13305</strain>
    </source>
</reference>
<evidence type="ECO:0000259" key="1">
    <source>
        <dbReference type="Pfam" id="PF05876"/>
    </source>
</evidence>
<dbReference type="GO" id="GO:0016887">
    <property type="term" value="F:ATP hydrolysis activity"/>
    <property type="evidence" value="ECO:0007669"/>
    <property type="project" value="InterPro"/>
</dbReference>
<gene>
    <name evidence="2" type="ORF">SAMN04490178_10831</name>
</gene>
<dbReference type="AlphaFoldDB" id="A0A1H8U4H6"/>
<keyword evidence="3" id="KW-1185">Reference proteome</keyword>
<dbReference type="InterPro" id="IPR046453">
    <property type="entry name" value="GpA_ATPase"/>
</dbReference>
<sequence length="558" mass="64310">MKILADLGIRKQKKYERFSDFLQREVYTDNGIYSFDRHQVFRQIVEDIDNVFLKNQEDVELSNLKGAQIGASTIGIGTSMYIPSQGGLDVGYFLPTDKFAERFDQTRFTPAIRKNTYLQELMREGKFKGANHKGLKEFRGHFLYTLGLFDIKNAISIPLDCNLYDEVDILPEENMEWSYDRIAASDIRFRYNFSVGMMPGLGIDAKYQDGCQYIWNVKCPACGKDNQVLEDLFPACIRKVNDRWERVCIRCGKPYDVETAGRWVAQYPNRIKEGKLSYRLPQLIVPAISLSYIMDQWDKATKKKSRKAKFNCSTLAKPDGGDMQPITEMVLNFNRGEHSLCYFRSANPVFAGVDCGDMAHFAAYERLTDSRKKWIWFEELDSDEMVQRIEELWTKLGITALVCDSKPLRTEARRIAYAHPRKVWLQDFSGTELQEETAEHQGKQFQRVTVDRDDSLEEFCDLFLNEAQPIMLLPTKGAEYPPILDTVDVHLKNLRKEKILDAKGNTIYRFLKGVANHFGMAMNSATIAEYLSIGKTLLAGPVEYQSVQHRRIRQKGAY</sequence>